<dbReference type="RefSeq" id="WP_377137780.1">
    <property type="nucleotide sequence ID" value="NZ_JBHSFI010000005.1"/>
</dbReference>
<dbReference type="Pfam" id="PF12680">
    <property type="entry name" value="SnoaL_2"/>
    <property type="match status" value="1"/>
</dbReference>
<reference evidence="3" key="1">
    <citation type="journal article" date="2019" name="Int. J. Syst. Evol. Microbiol.">
        <title>The Global Catalogue of Microorganisms (GCM) 10K type strain sequencing project: providing services to taxonomists for standard genome sequencing and annotation.</title>
        <authorList>
            <consortium name="The Broad Institute Genomics Platform"/>
            <consortium name="The Broad Institute Genome Sequencing Center for Infectious Disease"/>
            <person name="Wu L."/>
            <person name="Ma J."/>
        </authorList>
    </citation>
    <scope>NUCLEOTIDE SEQUENCE [LARGE SCALE GENOMIC DNA]</scope>
    <source>
        <strain evidence="3">CCUG 42722</strain>
    </source>
</reference>
<dbReference type="Proteomes" id="UP001596011">
    <property type="component" value="Unassembled WGS sequence"/>
</dbReference>
<proteinExistence type="predicted"/>
<evidence type="ECO:0000313" key="2">
    <source>
        <dbReference type="EMBL" id="MFC4630252.1"/>
    </source>
</evidence>
<protein>
    <submittedName>
        <fullName evidence="2">Nuclear transport factor 2 family protein</fullName>
    </submittedName>
</protein>
<feature type="domain" description="SnoaL-like" evidence="1">
    <location>
        <begin position="18"/>
        <end position="113"/>
    </location>
</feature>
<dbReference type="Gene3D" id="3.10.450.50">
    <property type="match status" value="1"/>
</dbReference>
<organism evidence="2 3">
    <name type="scientific">Promicromonospora alba</name>
    <dbReference type="NCBI Taxonomy" id="1616110"/>
    <lineage>
        <taxon>Bacteria</taxon>
        <taxon>Bacillati</taxon>
        <taxon>Actinomycetota</taxon>
        <taxon>Actinomycetes</taxon>
        <taxon>Micrococcales</taxon>
        <taxon>Promicromonosporaceae</taxon>
        <taxon>Promicromonospora</taxon>
    </lineage>
</organism>
<gene>
    <name evidence="2" type="ORF">ACFO6V_18535</name>
</gene>
<name>A0ABV9HK90_9MICO</name>
<accession>A0ABV9HK90</accession>
<dbReference type="InterPro" id="IPR032710">
    <property type="entry name" value="NTF2-like_dom_sf"/>
</dbReference>
<evidence type="ECO:0000313" key="3">
    <source>
        <dbReference type="Proteomes" id="UP001596011"/>
    </source>
</evidence>
<sequence>MAVNDTPDVVPPTIPSVIQEFVDATNAADTERFVATFTDDAYLNDWGREFHGSDGVRSWNETDNIGMQSQFELISVVPGSAHGEYTANIMVTSNRFNGTGPFKFELRDGKIASLVLS</sequence>
<keyword evidence="3" id="KW-1185">Reference proteome</keyword>
<comment type="caution">
    <text evidence="2">The sequence shown here is derived from an EMBL/GenBank/DDBJ whole genome shotgun (WGS) entry which is preliminary data.</text>
</comment>
<dbReference type="SUPFAM" id="SSF54427">
    <property type="entry name" value="NTF2-like"/>
    <property type="match status" value="1"/>
</dbReference>
<dbReference type="EMBL" id="JBHSFI010000005">
    <property type="protein sequence ID" value="MFC4630252.1"/>
    <property type="molecule type" value="Genomic_DNA"/>
</dbReference>
<evidence type="ECO:0000259" key="1">
    <source>
        <dbReference type="Pfam" id="PF12680"/>
    </source>
</evidence>
<dbReference type="InterPro" id="IPR037401">
    <property type="entry name" value="SnoaL-like"/>
</dbReference>